<dbReference type="STRING" id="5762.D2VGT1"/>
<dbReference type="InterPro" id="IPR009091">
    <property type="entry name" value="RCC1/BLIP-II"/>
</dbReference>
<dbReference type="InterPro" id="IPR051553">
    <property type="entry name" value="Ran_GTPase-activating"/>
</dbReference>
<keyword evidence="2" id="KW-0677">Repeat</keyword>
<dbReference type="Pfam" id="PF25390">
    <property type="entry name" value="WD40_RLD"/>
    <property type="match status" value="1"/>
</dbReference>
<dbReference type="Gene3D" id="2.130.10.30">
    <property type="entry name" value="Regulator of chromosome condensation 1/beta-lactamase-inhibitor protein II"/>
    <property type="match status" value="2"/>
</dbReference>
<dbReference type="PANTHER" id="PTHR45982:SF1">
    <property type="entry name" value="REGULATOR OF CHROMOSOME CONDENSATION"/>
    <property type="match status" value="1"/>
</dbReference>
<evidence type="ECO:0000256" key="1">
    <source>
        <dbReference type="ARBA" id="ARBA00022658"/>
    </source>
</evidence>
<dbReference type="eggNOG" id="KOG1426">
    <property type="taxonomic scope" value="Eukaryota"/>
</dbReference>
<evidence type="ECO:0000313" key="5">
    <source>
        <dbReference type="EMBL" id="EFC44115.1"/>
    </source>
</evidence>
<dbReference type="PRINTS" id="PR00633">
    <property type="entry name" value="RCCNDNSATION"/>
</dbReference>
<feature type="repeat" description="RCC1" evidence="3">
    <location>
        <begin position="130"/>
        <end position="188"/>
    </location>
</feature>
<keyword evidence="1" id="KW-0344">Guanine-nucleotide releasing factor</keyword>
<dbReference type="Proteomes" id="UP000006671">
    <property type="component" value="Unassembled WGS sequence"/>
</dbReference>
<dbReference type="VEuPathDB" id="AmoebaDB:NAEGRDRAFT_49413"/>
<keyword evidence="6" id="KW-1185">Reference proteome</keyword>
<dbReference type="InParanoid" id="D2VGT1"/>
<sequence>MSSSNNCHYNQDAQRSCFLSFGNNEFGQLATGDSMIRKLDQMARVSLPSGFSLECIRTGYFHTIVVGRDSKSDSQYCILSSGSNNSGQLAQSINTMQSFDLKVIRDFKCLGSIKAIECGSNFTMALSKDNKLSAWGDNCNGQSGLKNWIEVTIPNPVPLKLLKQDDGNDEVIAKVVCGFDHTALICESGNVYCTGKNNFDELGVERAQHHNNNINIFRRMKGMEKFIQPSEKITQWAFGEDHSLIVVSDEKGDRLFAIGSNRNGMAGAGKDVVILNEFKQIDIPSTSRIAKVVCGEKHSAVLTVDGELFMTGKNSELQLGLPTINTYYKFTQVYIHDTFIGDVFLGDNYTIAISKKNRNVMFGTGRGFRNSGNVISSLNKLSTFERIDFSKHQDLHINSVACGGMHTIFYRDDKLFDGSTADNFKSSLKSSNCKPLSDISFIF</sequence>
<gene>
    <name evidence="5" type="ORF">NAEGRDRAFT_49413</name>
</gene>
<dbReference type="OMA" id="WIEVTIP"/>
<evidence type="ECO:0000256" key="2">
    <source>
        <dbReference type="ARBA" id="ARBA00022737"/>
    </source>
</evidence>
<feature type="repeat" description="RCC1" evidence="3">
    <location>
        <begin position="189"/>
        <end position="249"/>
    </location>
</feature>
<protein>
    <submittedName>
        <fullName evidence="5">Predicted protein</fullName>
    </submittedName>
</protein>
<evidence type="ECO:0000256" key="3">
    <source>
        <dbReference type="PROSITE-ProRule" id="PRU00235"/>
    </source>
</evidence>
<name>D2VGT1_NAEGR</name>
<evidence type="ECO:0000259" key="4">
    <source>
        <dbReference type="Pfam" id="PF25390"/>
    </source>
</evidence>
<dbReference type="KEGG" id="ngr:NAEGRDRAFT_49413"/>
<dbReference type="OrthoDB" id="10256179at2759"/>
<reference evidence="5 6" key="1">
    <citation type="journal article" date="2010" name="Cell">
        <title>The genome of Naegleria gruberi illuminates early eukaryotic versatility.</title>
        <authorList>
            <person name="Fritz-Laylin L.K."/>
            <person name="Prochnik S.E."/>
            <person name="Ginger M.L."/>
            <person name="Dacks J.B."/>
            <person name="Carpenter M.L."/>
            <person name="Field M.C."/>
            <person name="Kuo A."/>
            <person name="Paredez A."/>
            <person name="Chapman J."/>
            <person name="Pham J."/>
            <person name="Shu S."/>
            <person name="Neupane R."/>
            <person name="Cipriano M."/>
            <person name="Mancuso J."/>
            <person name="Tu H."/>
            <person name="Salamov A."/>
            <person name="Lindquist E."/>
            <person name="Shapiro H."/>
            <person name="Lucas S."/>
            <person name="Grigoriev I.V."/>
            <person name="Cande W.Z."/>
            <person name="Fulton C."/>
            <person name="Rokhsar D.S."/>
            <person name="Dawson S.C."/>
        </authorList>
    </citation>
    <scope>NUCLEOTIDE SEQUENCE [LARGE SCALE GENOMIC DNA]</scope>
    <source>
        <strain evidence="5 6">NEG-M</strain>
    </source>
</reference>
<dbReference type="SUPFAM" id="SSF50985">
    <property type="entry name" value="RCC1/BLIP-II"/>
    <property type="match status" value="1"/>
</dbReference>
<dbReference type="RefSeq" id="XP_002676859.1">
    <property type="nucleotide sequence ID" value="XM_002676813.1"/>
</dbReference>
<proteinExistence type="predicted"/>
<dbReference type="InterPro" id="IPR000408">
    <property type="entry name" value="Reg_chr_condens"/>
</dbReference>
<dbReference type="PROSITE" id="PS50012">
    <property type="entry name" value="RCC1_3"/>
    <property type="match status" value="3"/>
</dbReference>
<organism evidence="6">
    <name type="scientific">Naegleria gruberi</name>
    <name type="common">Amoeba</name>
    <dbReference type="NCBI Taxonomy" id="5762"/>
    <lineage>
        <taxon>Eukaryota</taxon>
        <taxon>Discoba</taxon>
        <taxon>Heterolobosea</taxon>
        <taxon>Tetramitia</taxon>
        <taxon>Eutetramitia</taxon>
        <taxon>Vahlkampfiidae</taxon>
        <taxon>Naegleria</taxon>
    </lineage>
</organism>
<accession>D2VGT1</accession>
<dbReference type="PANTHER" id="PTHR45982">
    <property type="entry name" value="REGULATOR OF CHROMOSOME CONDENSATION"/>
    <property type="match status" value="1"/>
</dbReference>
<dbReference type="GeneID" id="8848035"/>
<evidence type="ECO:0000313" key="6">
    <source>
        <dbReference type="Proteomes" id="UP000006671"/>
    </source>
</evidence>
<dbReference type="AlphaFoldDB" id="D2VGT1"/>
<feature type="domain" description="RCC1-like" evidence="4">
    <location>
        <begin position="19"/>
        <end position="409"/>
    </location>
</feature>
<feature type="repeat" description="RCC1" evidence="3">
    <location>
        <begin position="253"/>
        <end position="305"/>
    </location>
</feature>
<dbReference type="EMBL" id="GG738870">
    <property type="protein sequence ID" value="EFC44115.1"/>
    <property type="molecule type" value="Genomic_DNA"/>
</dbReference>
<dbReference type="InterPro" id="IPR058923">
    <property type="entry name" value="RCC1-like_dom"/>
</dbReference>